<name>V5IDF4_IXORI</name>
<organism evidence="1">
    <name type="scientific">Ixodes ricinus</name>
    <name type="common">Common tick</name>
    <name type="synonym">Acarus ricinus</name>
    <dbReference type="NCBI Taxonomy" id="34613"/>
    <lineage>
        <taxon>Eukaryota</taxon>
        <taxon>Metazoa</taxon>
        <taxon>Ecdysozoa</taxon>
        <taxon>Arthropoda</taxon>
        <taxon>Chelicerata</taxon>
        <taxon>Arachnida</taxon>
        <taxon>Acari</taxon>
        <taxon>Parasitiformes</taxon>
        <taxon>Ixodida</taxon>
        <taxon>Ixodoidea</taxon>
        <taxon>Ixodidae</taxon>
        <taxon>Ixodinae</taxon>
        <taxon>Ixodes</taxon>
    </lineage>
</organism>
<evidence type="ECO:0000313" key="1">
    <source>
        <dbReference type="EMBL" id="JAB72436.1"/>
    </source>
</evidence>
<sequence>MGTVPYDLIMLLGLHSIWQCRMAVRHADINVRPVYKYFVETVCHLQEVMKMQQPSPEWLPVLEELATIKDF</sequence>
<proteinExistence type="evidence at transcript level"/>
<dbReference type="AlphaFoldDB" id="V5IDF4"/>
<dbReference type="EMBL" id="GANP01012032">
    <property type="protein sequence ID" value="JAB72436.1"/>
    <property type="molecule type" value="mRNA"/>
</dbReference>
<reference evidence="1" key="1">
    <citation type="journal article" date="2015" name="Sci. Rep.">
        <title>Tissue- and time-dependent transcription in Ixodes ricinus salivary glands and midguts when blood feeding on the vertebrate host.</title>
        <authorList>
            <person name="Kotsyfakis M."/>
            <person name="Schwarz A."/>
            <person name="Erhart J."/>
            <person name="Ribeiro J.M."/>
        </authorList>
    </citation>
    <scope>NUCLEOTIDE SEQUENCE</scope>
    <source>
        <tissue evidence="1">Salivary gland and midgut</tissue>
    </source>
</reference>
<protein>
    <submittedName>
        <fullName evidence="1">Uncharacterized protein</fullName>
    </submittedName>
</protein>
<accession>V5IDF4</accession>